<accession>A0A1F5C5T4</accession>
<dbReference type="InterPro" id="IPR011041">
    <property type="entry name" value="Quinoprot_gluc/sorb_DH_b-prop"/>
</dbReference>
<feature type="domain" description="Pyrroloquinoline quinone-dependent pyranose dehydrogenase beta-propeller" evidence="2">
    <location>
        <begin position="65"/>
        <end position="255"/>
    </location>
</feature>
<dbReference type="Proteomes" id="UP000177947">
    <property type="component" value="Unassembled WGS sequence"/>
</dbReference>
<dbReference type="SUPFAM" id="SSF50952">
    <property type="entry name" value="Soluble quinoprotein glucose dehydrogenase"/>
    <property type="match status" value="1"/>
</dbReference>
<keyword evidence="1" id="KW-1133">Transmembrane helix</keyword>
<dbReference type="Gene3D" id="2.120.10.30">
    <property type="entry name" value="TolB, C-terminal domain"/>
    <property type="match status" value="1"/>
</dbReference>
<dbReference type="Pfam" id="PF22807">
    <property type="entry name" value="TrAA12"/>
    <property type="match status" value="2"/>
</dbReference>
<evidence type="ECO:0000313" key="4">
    <source>
        <dbReference type="Proteomes" id="UP000177947"/>
    </source>
</evidence>
<sequence>MIKKIIIGILLLATVVAGGFIINFYWKNLRGIWPAIKSPAEDISRIIKEQSRVEQAINNTSFPLKLPPNFSISIFAENLGGPRVMTYDYAGNIITSIPSQGKVVALPDKNSDGIADEVVTVVEGLNRPHGLITRCTEKCEFYIAETDKVAVYDYDAEKLKAFNKRKIIDLPGGGNHFTRTILFLPEPNDHKLLTSIGSSCDTCEEKDWRRGRILISNADGSDLKEFVKGLRNSVFMAIHPVTGKIWATEMGRDFLGDDLPPDEINIIEEGQWYGWPWFYGKNIEDYEFSPYSRPLFVKEPQSSYIDIPAHSAPLGLAFFPEEGWPEEYWHNLLVAYHGSWNRTEPTGYKIARYKLDSQGNYFSEEDFISGWLQSDGTALGRPVDILIQPGGVMYISDDKAGVIYRIIHNKT</sequence>
<feature type="domain" description="Pyrroloquinoline quinone-dependent pyranose dehydrogenase beta-propeller" evidence="2">
    <location>
        <begin position="303"/>
        <end position="406"/>
    </location>
</feature>
<dbReference type="EMBL" id="MEYQ01000051">
    <property type="protein sequence ID" value="OGD38223.1"/>
    <property type="molecule type" value="Genomic_DNA"/>
</dbReference>
<proteinExistence type="predicted"/>
<evidence type="ECO:0000313" key="3">
    <source>
        <dbReference type="EMBL" id="OGD38223.1"/>
    </source>
</evidence>
<dbReference type="PANTHER" id="PTHR19328">
    <property type="entry name" value="HEDGEHOG-INTERACTING PROTEIN"/>
    <property type="match status" value="1"/>
</dbReference>
<keyword evidence="1" id="KW-0812">Transmembrane</keyword>
<gene>
    <name evidence="3" type="ORF">A2907_02570</name>
</gene>
<evidence type="ECO:0000259" key="2">
    <source>
        <dbReference type="Pfam" id="PF22807"/>
    </source>
</evidence>
<feature type="transmembrane region" description="Helical" evidence="1">
    <location>
        <begin position="5"/>
        <end position="26"/>
    </location>
</feature>
<comment type="caution">
    <text evidence="3">The sequence shown here is derived from an EMBL/GenBank/DDBJ whole genome shotgun (WGS) entry which is preliminary data.</text>
</comment>
<name>A0A1F5C5T4_9BACT</name>
<dbReference type="InterPro" id="IPR054539">
    <property type="entry name" value="Beta-prop_PDH"/>
</dbReference>
<protein>
    <recommendedName>
        <fullName evidence="2">Pyrroloquinoline quinone-dependent pyranose dehydrogenase beta-propeller domain-containing protein</fullName>
    </recommendedName>
</protein>
<dbReference type="AlphaFoldDB" id="A0A1F5C5T4"/>
<reference evidence="3 4" key="1">
    <citation type="journal article" date="2016" name="Nat. Commun.">
        <title>Thousands of microbial genomes shed light on interconnected biogeochemical processes in an aquifer system.</title>
        <authorList>
            <person name="Anantharaman K."/>
            <person name="Brown C.T."/>
            <person name="Hug L.A."/>
            <person name="Sharon I."/>
            <person name="Castelle C.J."/>
            <person name="Probst A.J."/>
            <person name="Thomas B.C."/>
            <person name="Singh A."/>
            <person name="Wilkins M.J."/>
            <person name="Karaoz U."/>
            <person name="Brodie E.L."/>
            <person name="Williams K.H."/>
            <person name="Hubbard S.S."/>
            <person name="Banfield J.F."/>
        </authorList>
    </citation>
    <scope>NUCLEOTIDE SEQUENCE [LARGE SCALE GENOMIC DNA]</scope>
</reference>
<dbReference type="PANTHER" id="PTHR19328:SF53">
    <property type="entry name" value="MEMBRANE PROTEIN"/>
    <property type="match status" value="1"/>
</dbReference>
<dbReference type="InterPro" id="IPR011042">
    <property type="entry name" value="6-blade_b-propeller_TolB-like"/>
</dbReference>
<evidence type="ECO:0000256" key="1">
    <source>
        <dbReference type="SAM" id="Phobius"/>
    </source>
</evidence>
<keyword evidence="1" id="KW-0472">Membrane</keyword>
<organism evidence="3 4">
    <name type="scientific">Candidatus Azambacteria bacterium RIFCSPLOWO2_01_FULL_37_9</name>
    <dbReference type="NCBI Taxonomy" id="1797297"/>
    <lineage>
        <taxon>Bacteria</taxon>
        <taxon>Candidatus Azamiibacteriota</taxon>
    </lineage>
</organism>